<dbReference type="EMBL" id="BGPR01048782">
    <property type="protein sequence ID" value="GBO25791.1"/>
    <property type="molecule type" value="Genomic_DNA"/>
</dbReference>
<organism evidence="2 3">
    <name type="scientific">Araneus ventricosus</name>
    <name type="common">Orbweaver spider</name>
    <name type="synonym">Epeira ventricosa</name>
    <dbReference type="NCBI Taxonomy" id="182803"/>
    <lineage>
        <taxon>Eukaryota</taxon>
        <taxon>Metazoa</taxon>
        <taxon>Ecdysozoa</taxon>
        <taxon>Arthropoda</taxon>
        <taxon>Chelicerata</taxon>
        <taxon>Arachnida</taxon>
        <taxon>Araneae</taxon>
        <taxon>Araneomorphae</taxon>
        <taxon>Entelegynae</taxon>
        <taxon>Araneoidea</taxon>
        <taxon>Araneidae</taxon>
        <taxon>Araneus</taxon>
    </lineage>
</organism>
<accession>A0A4Y2VKE9</accession>
<dbReference type="AlphaFoldDB" id="A0A4Y2VKE9"/>
<reference evidence="2 3" key="1">
    <citation type="journal article" date="2019" name="Sci. Rep.">
        <title>Orb-weaving spider Araneus ventricosus genome elucidates the spidroin gene catalogue.</title>
        <authorList>
            <person name="Kono N."/>
            <person name="Nakamura H."/>
            <person name="Ohtoshi R."/>
            <person name="Moran D.A.P."/>
            <person name="Shinohara A."/>
            <person name="Yoshida Y."/>
            <person name="Fujiwara M."/>
            <person name="Mori M."/>
            <person name="Tomita M."/>
            <person name="Arakawa K."/>
        </authorList>
    </citation>
    <scope>NUCLEOTIDE SEQUENCE [LARGE SCALE GENOMIC DNA]</scope>
</reference>
<evidence type="ECO:0000313" key="2">
    <source>
        <dbReference type="EMBL" id="GBO25793.1"/>
    </source>
</evidence>
<gene>
    <name evidence="1" type="ORF">AVEN_101543_1</name>
    <name evidence="2" type="ORF">AVEN_22969_1</name>
</gene>
<name>A0A4Y2VKE9_ARAVE</name>
<dbReference type="Proteomes" id="UP000499080">
    <property type="component" value="Unassembled WGS sequence"/>
</dbReference>
<proteinExistence type="predicted"/>
<comment type="caution">
    <text evidence="2">The sequence shown here is derived from an EMBL/GenBank/DDBJ whole genome shotgun (WGS) entry which is preliminary data.</text>
</comment>
<dbReference type="EMBL" id="BGPR01048784">
    <property type="protein sequence ID" value="GBO25793.1"/>
    <property type="molecule type" value="Genomic_DNA"/>
</dbReference>
<keyword evidence="3" id="KW-1185">Reference proteome</keyword>
<sequence length="101" mass="11583">MENEALFTNILENTKHNITKRTALVQISTNKLHFTDNNSNNNLNTAPRLSASQPLRTKLQLEIPKTIQSCSKDDHSSQYLPVFINISGRMRRHRKIPEDSP</sequence>
<evidence type="ECO:0000313" key="1">
    <source>
        <dbReference type="EMBL" id="GBO25791.1"/>
    </source>
</evidence>
<protein>
    <submittedName>
        <fullName evidence="2">Uncharacterized protein</fullName>
    </submittedName>
</protein>
<evidence type="ECO:0000313" key="3">
    <source>
        <dbReference type="Proteomes" id="UP000499080"/>
    </source>
</evidence>